<keyword evidence="2" id="KW-1185">Reference proteome</keyword>
<comment type="caution">
    <text evidence="1">The sequence shown here is derived from an EMBL/GenBank/DDBJ whole genome shotgun (WGS) entry which is preliminary data.</text>
</comment>
<organism evidence="1 2">
    <name type="scientific">Exiguobacterium antarcticum</name>
    <dbReference type="NCBI Taxonomy" id="132920"/>
    <lineage>
        <taxon>Bacteria</taxon>
        <taxon>Bacillati</taxon>
        <taxon>Bacillota</taxon>
        <taxon>Bacilli</taxon>
        <taxon>Bacillales</taxon>
        <taxon>Bacillales Family XII. Incertae Sedis</taxon>
        <taxon>Exiguobacterium</taxon>
    </lineage>
</organism>
<dbReference type="RefSeq" id="WP_282356769.1">
    <property type="nucleotide sequence ID" value="NZ_JASBQV010000021.1"/>
</dbReference>
<proteinExistence type="predicted"/>
<dbReference type="EMBL" id="JASBQV010000021">
    <property type="protein sequence ID" value="MDI3235779.1"/>
    <property type="molecule type" value="Genomic_DNA"/>
</dbReference>
<dbReference type="Gene3D" id="3.40.50.450">
    <property type="match status" value="1"/>
</dbReference>
<name>A0ABT6R498_9BACL</name>
<evidence type="ECO:0000313" key="1">
    <source>
        <dbReference type="EMBL" id="MDI3235779.1"/>
    </source>
</evidence>
<evidence type="ECO:0000313" key="2">
    <source>
        <dbReference type="Proteomes" id="UP001243286"/>
    </source>
</evidence>
<accession>A0ABT6R498</accession>
<dbReference type="SUPFAM" id="SSF52309">
    <property type="entry name" value="N-(deoxy)ribosyltransferase-like"/>
    <property type="match status" value="1"/>
</dbReference>
<sequence>MNFYTASSFRNIEIVQFINDQLIKQGHHLTYDWTQSERVDTPSALQRIGQLELDAVRASDCLILVLPAGKGSHVELGIAIATQIPVFLCMLDPTSWAGLEASTFYHIGDITPCIGAPEDWVQTILNSKKTCLSK</sequence>
<reference evidence="1 2" key="1">
    <citation type="submission" date="2023-04" db="EMBL/GenBank/DDBJ databases">
        <title>Antarctic isolates genomes.</title>
        <authorList>
            <person name="Dimov S.G."/>
        </authorList>
    </citation>
    <scope>NUCLEOTIDE SEQUENCE [LARGE SCALE GENOMIC DNA]</scope>
    <source>
        <strain evidence="1 2">AL19</strain>
    </source>
</reference>
<gene>
    <name evidence="1" type="ORF">QK289_12240</name>
</gene>
<dbReference type="Proteomes" id="UP001243286">
    <property type="component" value="Unassembled WGS sequence"/>
</dbReference>
<protein>
    <submittedName>
        <fullName evidence="1">Group-specific protein</fullName>
    </submittedName>
</protein>